<name>A0AA38NAW9_9AGAR</name>
<dbReference type="GO" id="GO:0016020">
    <property type="term" value="C:membrane"/>
    <property type="evidence" value="ECO:0007669"/>
    <property type="project" value="UniProtKB-SubCell"/>
</dbReference>
<dbReference type="PANTHER" id="PTHR24223:SF456">
    <property type="entry name" value="MULTIDRUG RESISTANCE-ASSOCIATED PROTEIN LETHAL(2)03659"/>
    <property type="match status" value="1"/>
</dbReference>
<comment type="subcellular location">
    <subcellularLocation>
        <location evidence="1">Membrane</location>
        <topology evidence="1">Multi-pass membrane protein</topology>
    </subcellularLocation>
</comment>
<organism evidence="5 6">
    <name type="scientific">Lentinula aff. detonsa</name>
    <dbReference type="NCBI Taxonomy" id="2804958"/>
    <lineage>
        <taxon>Eukaryota</taxon>
        <taxon>Fungi</taxon>
        <taxon>Dikarya</taxon>
        <taxon>Basidiomycota</taxon>
        <taxon>Agaricomycotina</taxon>
        <taxon>Agaricomycetes</taxon>
        <taxon>Agaricomycetidae</taxon>
        <taxon>Agaricales</taxon>
        <taxon>Marasmiineae</taxon>
        <taxon>Omphalotaceae</taxon>
        <taxon>Lentinula</taxon>
    </lineage>
</organism>
<comment type="caution">
    <text evidence="5">The sequence shown here is derived from an EMBL/GenBank/DDBJ whole genome shotgun (WGS) entry which is preliminary data.</text>
</comment>
<gene>
    <name evidence="5" type="ORF">GGU10DRAFT_337934</name>
</gene>
<keyword evidence="6" id="KW-1185">Reference proteome</keyword>
<reference evidence="5" key="1">
    <citation type="submission" date="2022-08" db="EMBL/GenBank/DDBJ databases">
        <authorList>
            <consortium name="DOE Joint Genome Institute"/>
            <person name="Min B."/>
            <person name="Riley R."/>
            <person name="Sierra-Patev S."/>
            <person name="Naranjo-Ortiz M."/>
            <person name="Looney B."/>
            <person name="Konkel Z."/>
            <person name="Slot J.C."/>
            <person name="Sakamoto Y."/>
            <person name="Steenwyk J.L."/>
            <person name="Rokas A."/>
            <person name="Carro J."/>
            <person name="Camarero S."/>
            <person name="Ferreira P."/>
            <person name="Molpeceres G."/>
            <person name="Ruiz-Duenas F.J."/>
            <person name="Serrano A."/>
            <person name="Henrissat B."/>
            <person name="Drula E."/>
            <person name="Hughes K.W."/>
            <person name="Mata J.L."/>
            <person name="Ishikawa N.K."/>
            <person name="Vargas-Isla R."/>
            <person name="Ushijima S."/>
            <person name="Smith C.A."/>
            <person name="Ahrendt S."/>
            <person name="Andreopoulos W."/>
            <person name="He G."/>
            <person name="Labutti K."/>
            <person name="Lipzen A."/>
            <person name="Ng V."/>
            <person name="Sandor L."/>
            <person name="Barry K."/>
            <person name="Martinez A.T."/>
            <person name="Xiao Y."/>
            <person name="Gibbons J.G."/>
            <person name="Terashima K."/>
            <person name="Hibbett D.S."/>
            <person name="Grigoriev I.V."/>
        </authorList>
    </citation>
    <scope>NUCLEOTIDE SEQUENCE</scope>
    <source>
        <strain evidence="5">TFB10291</strain>
    </source>
</reference>
<keyword evidence="4" id="KW-0067">ATP-binding</keyword>
<evidence type="ECO:0000313" key="5">
    <source>
        <dbReference type="EMBL" id="KAJ3779536.1"/>
    </source>
</evidence>
<protein>
    <submittedName>
        <fullName evidence="5">Uncharacterized protein</fullName>
    </submittedName>
</protein>
<dbReference type="EMBL" id="MU794684">
    <property type="protein sequence ID" value="KAJ3779536.1"/>
    <property type="molecule type" value="Genomic_DNA"/>
</dbReference>
<dbReference type="Gene3D" id="3.40.50.300">
    <property type="entry name" value="P-loop containing nucleotide triphosphate hydrolases"/>
    <property type="match status" value="1"/>
</dbReference>
<sequence>MKRKIMSCVICGTSKGAIFDALKIWWVKRKKKSLPVALLVSASALASPIAPQPMDGKLSSVPYDNINMNCIQPPTSWPENGTICFKDVFMTYRPGLPNVLHHMNIDVGANEKIGILELNLKSPGGAGKSSLVLTLLRIVNFEGMITIDGYATG</sequence>
<dbReference type="InterPro" id="IPR027417">
    <property type="entry name" value="P-loop_NTPase"/>
</dbReference>
<proteinExistence type="inferred from homology"/>
<dbReference type="GO" id="GO:0005524">
    <property type="term" value="F:ATP binding"/>
    <property type="evidence" value="ECO:0007669"/>
    <property type="project" value="UniProtKB-KW"/>
</dbReference>
<evidence type="ECO:0000256" key="4">
    <source>
        <dbReference type="ARBA" id="ARBA00022840"/>
    </source>
</evidence>
<evidence type="ECO:0000256" key="1">
    <source>
        <dbReference type="ARBA" id="ARBA00004141"/>
    </source>
</evidence>
<evidence type="ECO:0000256" key="2">
    <source>
        <dbReference type="ARBA" id="ARBA00009726"/>
    </source>
</evidence>
<dbReference type="PANTHER" id="PTHR24223">
    <property type="entry name" value="ATP-BINDING CASSETTE SUB-FAMILY C"/>
    <property type="match status" value="1"/>
</dbReference>
<accession>A0AA38NAW9</accession>
<dbReference type="SUPFAM" id="SSF52540">
    <property type="entry name" value="P-loop containing nucleoside triphosphate hydrolases"/>
    <property type="match status" value="1"/>
</dbReference>
<dbReference type="GO" id="GO:0042626">
    <property type="term" value="F:ATPase-coupled transmembrane transporter activity"/>
    <property type="evidence" value="ECO:0007669"/>
    <property type="project" value="TreeGrafter"/>
</dbReference>
<keyword evidence="3" id="KW-0547">Nucleotide-binding</keyword>
<evidence type="ECO:0000256" key="3">
    <source>
        <dbReference type="ARBA" id="ARBA00022741"/>
    </source>
</evidence>
<dbReference type="AlphaFoldDB" id="A0AA38NAW9"/>
<dbReference type="InterPro" id="IPR050173">
    <property type="entry name" value="ABC_transporter_C-like"/>
</dbReference>
<evidence type="ECO:0000313" key="6">
    <source>
        <dbReference type="Proteomes" id="UP001163798"/>
    </source>
</evidence>
<comment type="similarity">
    <text evidence="2">Belongs to the ABC transporter superfamily. ABCC family. Conjugate transporter (TC 3.A.1.208) subfamily.</text>
</comment>
<dbReference type="Proteomes" id="UP001163798">
    <property type="component" value="Unassembled WGS sequence"/>
</dbReference>